<proteinExistence type="predicted"/>
<dbReference type="EMBL" id="CP119311">
    <property type="protein sequence ID" value="WEK36114.1"/>
    <property type="molecule type" value="Genomic_DNA"/>
</dbReference>
<protein>
    <submittedName>
        <fullName evidence="1">DUF1896 family protein</fullName>
    </submittedName>
</protein>
<dbReference type="Proteomes" id="UP001220610">
    <property type="component" value="Chromosome"/>
</dbReference>
<name>A0AAJ5WRR1_9BACT</name>
<organism evidence="1 2">
    <name type="scientific">Candidatus Pseudobacter hemicellulosilyticus</name>
    <dbReference type="NCBI Taxonomy" id="3121375"/>
    <lineage>
        <taxon>Bacteria</taxon>
        <taxon>Pseudomonadati</taxon>
        <taxon>Bacteroidota</taxon>
        <taxon>Chitinophagia</taxon>
        <taxon>Chitinophagales</taxon>
        <taxon>Chitinophagaceae</taxon>
        <taxon>Pseudobacter</taxon>
    </lineage>
</organism>
<accession>A0AAJ5WRR1</accession>
<evidence type="ECO:0000313" key="1">
    <source>
        <dbReference type="EMBL" id="WEK36114.1"/>
    </source>
</evidence>
<dbReference type="AlphaFoldDB" id="A0AAJ5WRR1"/>
<gene>
    <name evidence="1" type="ORF">P0Y53_01250</name>
</gene>
<reference evidence="1" key="1">
    <citation type="submission" date="2023-03" db="EMBL/GenBank/DDBJ databases">
        <title>Andean soil-derived lignocellulolytic bacterial consortium as a source of novel taxa and putative plastic-active enzymes.</title>
        <authorList>
            <person name="Diaz-Garcia L."/>
            <person name="Chuvochina M."/>
            <person name="Feuerriegel G."/>
            <person name="Bunk B."/>
            <person name="Sproer C."/>
            <person name="Streit W.R."/>
            <person name="Rodriguez L.M."/>
            <person name="Overmann J."/>
            <person name="Jimenez D.J."/>
        </authorList>
    </citation>
    <scope>NUCLEOTIDE SEQUENCE</scope>
    <source>
        <strain evidence="1">MAG 7</strain>
    </source>
</reference>
<evidence type="ECO:0000313" key="2">
    <source>
        <dbReference type="Proteomes" id="UP001220610"/>
    </source>
</evidence>
<sequence length="156" mass="18214">MFIVLKEKLWAYIVNNNPDLMFRLQDEYGVVKYLEEKVSGVMPLALRLLEEGKEGMAIHELCMEDLTADLKPSRFNYLTTVISEEFETDYARLRESGMLTYEAVNLVEFCKDTFEQLHFSTANEDDREIRYAIIGKVAEYLEKGRSKKQVVDSKKH</sequence>